<dbReference type="GO" id="GO:0016763">
    <property type="term" value="F:pentosyltransferase activity"/>
    <property type="evidence" value="ECO:0007669"/>
    <property type="project" value="UniProtKB-ARBA"/>
</dbReference>
<reference evidence="9" key="1">
    <citation type="journal article" date="2019" name="Nat. Commun.">
        <title>Genome-wide association mapping of date palm fruit traits.</title>
        <authorList>
            <person name="Hazzouri K.M."/>
            <person name="Gros-Balthazard M."/>
            <person name="Flowers J.M."/>
            <person name="Copetti D."/>
            <person name="Lemansour A."/>
            <person name="Lebrun M."/>
            <person name="Masmoudi K."/>
            <person name="Ferrand S."/>
            <person name="Dhar M.I."/>
            <person name="Fresquez Z.A."/>
            <person name="Rosas U."/>
            <person name="Zhang J."/>
            <person name="Talag J."/>
            <person name="Lee S."/>
            <person name="Kudrna D."/>
            <person name="Powell R.F."/>
            <person name="Leitch I.J."/>
            <person name="Krueger R.R."/>
            <person name="Wing R.A."/>
            <person name="Amiri K.M.A."/>
            <person name="Purugganan M.D."/>
        </authorList>
    </citation>
    <scope>NUCLEOTIDE SEQUENCE [LARGE SCALE GENOMIC DNA]</scope>
    <source>
        <strain evidence="9">cv. Khalas</strain>
    </source>
</reference>
<dbReference type="AlphaFoldDB" id="A0A8B7BG48"/>
<keyword evidence="7" id="KW-0812">Transmembrane</keyword>
<protein>
    <submittedName>
        <fullName evidence="10">Beta-1,2-xylosyltransferase XYXT1-like</fullName>
    </submittedName>
</protein>
<keyword evidence="7" id="KW-0472">Membrane</keyword>
<feature type="compositionally biased region" description="Polar residues" evidence="6">
    <location>
        <begin position="81"/>
        <end position="106"/>
    </location>
</feature>
<dbReference type="InterPro" id="IPR049625">
    <property type="entry name" value="Glyco_transf_61_cat"/>
</dbReference>
<dbReference type="OrthoDB" id="529273at2759"/>
<evidence type="ECO:0000256" key="2">
    <source>
        <dbReference type="ARBA" id="ARBA00004881"/>
    </source>
</evidence>
<feature type="domain" description="Glycosyltransferase 61 catalytic" evidence="8">
    <location>
        <begin position="276"/>
        <end position="467"/>
    </location>
</feature>
<accession>A0A8B7BG48</accession>
<evidence type="ECO:0000256" key="6">
    <source>
        <dbReference type="SAM" id="MobiDB-lite"/>
    </source>
</evidence>
<dbReference type="PANTHER" id="PTHR20961:SF144">
    <property type="entry name" value="OS01G0119100 PROTEIN"/>
    <property type="match status" value="1"/>
</dbReference>
<dbReference type="GeneID" id="103696231"/>
<dbReference type="PANTHER" id="PTHR20961">
    <property type="entry name" value="GLYCOSYLTRANSFERASE"/>
    <property type="match status" value="1"/>
</dbReference>
<dbReference type="GO" id="GO:0000139">
    <property type="term" value="C:Golgi membrane"/>
    <property type="evidence" value="ECO:0007669"/>
    <property type="project" value="UniProtKB-SubCell"/>
</dbReference>
<evidence type="ECO:0000256" key="5">
    <source>
        <dbReference type="ARBA" id="ARBA00023180"/>
    </source>
</evidence>
<dbReference type="Proteomes" id="UP000228380">
    <property type="component" value="Chromosome 8"/>
</dbReference>
<organism evidence="9 10">
    <name type="scientific">Phoenix dactylifera</name>
    <name type="common">Date palm</name>
    <dbReference type="NCBI Taxonomy" id="42345"/>
    <lineage>
        <taxon>Eukaryota</taxon>
        <taxon>Viridiplantae</taxon>
        <taxon>Streptophyta</taxon>
        <taxon>Embryophyta</taxon>
        <taxon>Tracheophyta</taxon>
        <taxon>Spermatophyta</taxon>
        <taxon>Magnoliopsida</taxon>
        <taxon>Liliopsida</taxon>
        <taxon>Arecaceae</taxon>
        <taxon>Coryphoideae</taxon>
        <taxon>Phoeniceae</taxon>
        <taxon>Phoenix</taxon>
    </lineage>
</organism>
<evidence type="ECO:0000259" key="8">
    <source>
        <dbReference type="Pfam" id="PF04577"/>
    </source>
</evidence>
<evidence type="ECO:0000313" key="10">
    <source>
        <dbReference type="RefSeq" id="XP_008775999.2"/>
    </source>
</evidence>
<gene>
    <name evidence="10" type="primary">LOC103696231</name>
</gene>
<name>A0A8B7BG48_PHODC</name>
<evidence type="ECO:0000313" key="9">
    <source>
        <dbReference type="Proteomes" id="UP000228380"/>
    </source>
</evidence>
<sequence>MKSSRNFSRVEPQKLGVGLFVGCFVALIFYISMSDPVVIPFLNADSRLTSIYGVHKTPVVEDKMSSRESGPGKARQEHKPSCSSSDPRSNLCNKNDVTRTQSNSLPAKSDPPSGRQDARNIQKLGSENRIEDRHEKHGDYKVPDKNSSPTIGDPMKKEVIINPKQLGGRRENVEPQKKPICDFSEQRSDVCEANGDVRIHGKSSSVVFVTSNQRDNPESNQSWQIKAYARKGDRSLMANIKEVSVKLSNGLEAPRCTVYHNVPGIVFFNGGYNGNYYHDFNDVLIPLFITSRQFDGEVQLLINHMHLWWVNKYRLILNKLSRYEIIDFDNDDRVHCYPHAIVGLHSHKDLSIDPSRAPNGYSMSDFSEFLRSAYSLKKDLAIKVAELPERKPRLLVISRGLTRRFANLEEIVQKATELGYEVVVAEARFESNVAQFSQIVNSCDVMMGVHGAGLTNLIFLPTNAVLIQIVPFGGLEAIAKIDYGDPSKDRKLKYLEYSISEEESTLIDLYPKDHPVFKDPMSVHKLGWTAMGEIYLYKQNVKLDMERFKPVLLKALELLHQ</sequence>
<keyword evidence="7" id="KW-1133">Transmembrane helix</keyword>
<reference evidence="10" key="2">
    <citation type="submission" date="2025-08" db="UniProtKB">
        <authorList>
            <consortium name="RefSeq"/>
        </authorList>
    </citation>
    <scope>IDENTIFICATION</scope>
    <source>
        <tissue evidence="10">Young leaves</tissue>
    </source>
</reference>
<keyword evidence="5" id="KW-0325">Glycoprotein</keyword>
<keyword evidence="4" id="KW-0808">Transferase</keyword>
<evidence type="ECO:0000256" key="1">
    <source>
        <dbReference type="ARBA" id="ARBA00004323"/>
    </source>
</evidence>
<feature type="compositionally biased region" description="Basic and acidic residues" evidence="6">
    <location>
        <begin position="116"/>
        <end position="144"/>
    </location>
</feature>
<dbReference type="InterPro" id="IPR007657">
    <property type="entry name" value="Glycosyltransferase_61"/>
</dbReference>
<keyword evidence="3" id="KW-0328">Glycosyltransferase</keyword>
<evidence type="ECO:0000256" key="3">
    <source>
        <dbReference type="ARBA" id="ARBA00022676"/>
    </source>
</evidence>
<evidence type="ECO:0000256" key="4">
    <source>
        <dbReference type="ARBA" id="ARBA00022679"/>
    </source>
</evidence>
<feature type="transmembrane region" description="Helical" evidence="7">
    <location>
        <begin position="15"/>
        <end position="33"/>
    </location>
</feature>
<evidence type="ECO:0000256" key="7">
    <source>
        <dbReference type="SAM" id="Phobius"/>
    </source>
</evidence>
<comment type="pathway">
    <text evidence="2">Glycan metabolism.</text>
</comment>
<dbReference type="Pfam" id="PF04577">
    <property type="entry name" value="Glyco_transf_61"/>
    <property type="match status" value="1"/>
</dbReference>
<comment type="subcellular location">
    <subcellularLocation>
        <location evidence="1">Golgi apparatus membrane</location>
        <topology evidence="1">Single-pass type II membrane protein</topology>
    </subcellularLocation>
</comment>
<proteinExistence type="predicted"/>
<dbReference type="RefSeq" id="XP_008775999.2">
    <property type="nucleotide sequence ID" value="XM_008777777.4"/>
</dbReference>
<keyword evidence="9" id="KW-1185">Reference proteome</keyword>
<feature type="region of interest" description="Disordered" evidence="6">
    <location>
        <begin position="61"/>
        <end position="155"/>
    </location>
</feature>
<dbReference type="KEGG" id="pda:103696231"/>